<dbReference type="GO" id="GO:0006777">
    <property type="term" value="P:Mo-molybdopterin cofactor biosynthetic process"/>
    <property type="evidence" value="ECO:0007669"/>
    <property type="project" value="InterPro"/>
</dbReference>
<evidence type="ECO:0000256" key="1">
    <source>
        <dbReference type="SAM" id="MobiDB-lite"/>
    </source>
</evidence>
<feature type="domain" description="Molybdopterin-guanine dinucleotide biosynthesis protein B (MobB)" evidence="2">
    <location>
        <begin position="27"/>
        <end position="160"/>
    </location>
</feature>
<gene>
    <name evidence="3" type="primary">mobB</name>
    <name evidence="3" type="ORF">EJC49_09485</name>
</gene>
<name>A0A3S0ATG0_9HYPH</name>
<sequence length="190" mass="20859">MITGARNRLPARQSSESRHVTTQQHRIFGITGWKNSGKTTLTERLVAEFRRRGKRVATVKHAHHDFDIDREGTDTFRHRAAGAGEVAIVSGRRWALMHEHDGALEPTLDDMIAKLSPCDLVLVEGYKTENHSKIEVRRVDARETKPLAGSIPNVVAIAADHPVVGGHLPAFGLDDVHGIADFIAALTGLD</sequence>
<dbReference type="PANTHER" id="PTHR40072:SF1">
    <property type="entry name" value="MOLYBDOPTERIN-GUANINE DINUCLEOTIDE BIOSYNTHESIS ADAPTER PROTEIN"/>
    <property type="match status" value="1"/>
</dbReference>
<dbReference type="SUPFAM" id="SSF52540">
    <property type="entry name" value="P-loop containing nucleoside triphosphate hydrolases"/>
    <property type="match status" value="1"/>
</dbReference>
<dbReference type="InterPro" id="IPR027417">
    <property type="entry name" value="P-loop_NTPase"/>
</dbReference>
<dbReference type="AlphaFoldDB" id="A0A3S0ATG0"/>
<evidence type="ECO:0000259" key="2">
    <source>
        <dbReference type="Pfam" id="PF03205"/>
    </source>
</evidence>
<dbReference type="NCBIfam" id="TIGR00176">
    <property type="entry name" value="mobB"/>
    <property type="match status" value="1"/>
</dbReference>
<protein>
    <submittedName>
        <fullName evidence="3">Molybdopterin-guanine dinucleotide biosynthesis protein B</fullName>
    </submittedName>
</protein>
<dbReference type="Pfam" id="PF03205">
    <property type="entry name" value="MobB"/>
    <property type="match status" value="1"/>
</dbReference>
<keyword evidence="4" id="KW-1185">Reference proteome</keyword>
<dbReference type="InterPro" id="IPR004435">
    <property type="entry name" value="MobB_dom"/>
</dbReference>
<evidence type="ECO:0000313" key="3">
    <source>
        <dbReference type="EMBL" id="RST86693.1"/>
    </source>
</evidence>
<feature type="region of interest" description="Disordered" evidence="1">
    <location>
        <begin position="1"/>
        <end position="23"/>
    </location>
</feature>
<dbReference type="Proteomes" id="UP000278398">
    <property type="component" value="Unassembled WGS sequence"/>
</dbReference>
<dbReference type="OrthoDB" id="9804758at2"/>
<accession>A0A3S0ATG0</accession>
<dbReference type="PANTHER" id="PTHR40072">
    <property type="entry name" value="MOLYBDOPTERIN-GUANINE DINUCLEOTIDE BIOSYNTHESIS ADAPTER PROTEIN-RELATED"/>
    <property type="match status" value="1"/>
</dbReference>
<dbReference type="GO" id="GO:0005525">
    <property type="term" value="F:GTP binding"/>
    <property type="evidence" value="ECO:0007669"/>
    <property type="project" value="InterPro"/>
</dbReference>
<comment type="caution">
    <text evidence="3">The sequence shown here is derived from an EMBL/GenBank/DDBJ whole genome shotgun (WGS) entry which is preliminary data.</text>
</comment>
<dbReference type="Gene3D" id="3.40.50.300">
    <property type="entry name" value="P-loop containing nucleotide triphosphate hydrolases"/>
    <property type="match status" value="1"/>
</dbReference>
<dbReference type="InterPro" id="IPR052539">
    <property type="entry name" value="MGD_biosynthesis_adapter"/>
</dbReference>
<dbReference type="EMBL" id="RWKW01000033">
    <property type="protein sequence ID" value="RST86693.1"/>
    <property type="molecule type" value="Genomic_DNA"/>
</dbReference>
<proteinExistence type="predicted"/>
<dbReference type="CDD" id="cd03116">
    <property type="entry name" value="MobB"/>
    <property type="match status" value="1"/>
</dbReference>
<organism evidence="3 4">
    <name type="scientific">Aquibium carbonis</name>
    <dbReference type="NCBI Taxonomy" id="2495581"/>
    <lineage>
        <taxon>Bacteria</taxon>
        <taxon>Pseudomonadati</taxon>
        <taxon>Pseudomonadota</taxon>
        <taxon>Alphaproteobacteria</taxon>
        <taxon>Hyphomicrobiales</taxon>
        <taxon>Phyllobacteriaceae</taxon>
        <taxon>Aquibium</taxon>
    </lineage>
</organism>
<evidence type="ECO:0000313" key="4">
    <source>
        <dbReference type="Proteomes" id="UP000278398"/>
    </source>
</evidence>
<reference evidence="3 4" key="1">
    <citation type="submission" date="2018-12" db="EMBL/GenBank/DDBJ databases">
        <title>Mesorhizobium carbonis sp. nov., isolated from coal mine water.</title>
        <authorList>
            <person name="Xin W."/>
            <person name="Xu Z."/>
            <person name="Xiang F."/>
            <person name="Zhang J."/>
            <person name="Xi L."/>
            <person name="Liu J."/>
        </authorList>
    </citation>
    <scope>NUCLEOTIDE SEQUENCE [LARGE SCALE GENOMIC DNA]</scope>
    <source>
        <strain evidence="3 4">B2.3</strain>
    </source>
</reference>